<feature type="chain" id="PRO_5031407503" description="SLA1 homology domain-containing protein" evidence="1">
    <location>
        <begin position="22"/>
        <end position="454"/>
    </location>
</feature>
<keyword evidence="3" id="KW-1185">Reference proteome</keyword>
<comment type="caution">
    <text evidence="2">The sequence shown here is derived from an EMBL/GenBank/DDBJ whole genome shotgun (WGS) entry which is preliminary data.</text>
</comment>
<dbReference type="Gene3D" id="2.30.30.700">
    <property type="entry name" value="SLA1 homology domain 1"/>
    <property type="match status" value="1"/>
</dbReference>
<dbReference type="CDD" id="cd00688">
    <property type="entry name" value="ISOPREN_C2_like"/>
    <property type="match status" value="1"/>
</dbReference>
<dbReference type="Gene3D" id="1.50.10.20">
    <property type="match status" value="1"/>
</dbReference>
<keyword evidence="1" id="KW-0732">Signal</keyword>
<name>A0A7W7YBD5_9BACT</name>
<dbReference type="RefSeq" id="WP_184339784.1">
    <property type="nucleotide sequence ID" value="NZ_JACHIG010000004.1"/>
</dbReference>
<dbReference type="EMBL" id="JACHIG010000004">
    <property type="protein sequence ID" value="MBB5032877.1"/>
    <property type="molecule type" value="Genomic_DNA"/>
</dbReference>
<dbReference type="AlphaFoldDB" id="A0A7W7YBD5"/>
<sequence length="454" mass="49280">MRFPRHFAAISLLLFHSTAWAEMRVWTNSSGQLIEAEMLGVNVEKRAVKVRLKNGTEFEIPIENLSPPDKAYAREHWAAMQKEAPAGAPSAAGGSTAAIPDAVLKSLPSSIRTRVDPAARQEALRQGGGTPEMEAAVVTSLDLFATTQNPDGSWGRNNKGAMTGFVLQCFLGHGETADSAKYGDAVMKGLMYLINLGGQNPHGIYSASWNTQTGGAGTYEHAIATTAVGEAYLMARLGTKALPGLRESFEKAIHTIIEQQTEKGSWTYGGDTIVYNPKGSYDLSLANWHFQALKVAQETGLKIDGLGPCVKKAVRYIESMQTKEGGFGSTVRDAHYNQWSLSGGAAAGCFLLGGSDSKEARRGVKFITGFLQAEPPDWNKNCNLYSWYGYSNALFLNGGIEWRNFASKVMPQILAAQDPTGSFKHGRPSWPASDAADATYRQALCTLMLERFYR</sequence>
<evidence type="ECO:0008006" key="4">
    <source>
        <dbReference type="Google" id="ProtNLM"/>
    </source>
</evidence>
<dbReference type="SUPFAM" id="SSF48239">
    <property type="entry name" value="Terpenoid cyclases/Protein prenyltransferases"/>
    <property type="match status" value="1"/>
</dbReference>
<reference evidence="2 3" key="1">
    <citation type="submission" date="2020-08" db="EMBL/GenBank/DDBJ databases">
        <title>Genomic Encyclopedia of Type Strains, Phase IV (KMG-IV): sequencing the most valuable type-strain genomes for metagenomic binning, comparative biology and taxonomic classification.</title>
        <authorList>
            <person name="Goeker M."/>
        </authorList>
    </citation>
    <scope>NUCLEOTIDE SEQUENCE [LARGE SCALE GENOMIC DNA]</scope>
    <source>
        <strain evidence="2 3">DSM 12252</strain>
    </source>
</reference>
<evidence type="ECO:0000313" key="2">
    <source>
        <dbReference type="EMBL" id="MBB5032877.1"/>
    </source>
</evidence>
<evidence type="ECO:0000256" key="1">
    <source>
        <dbReference type="SAM" id="SignalP"/>
    </source>
</evidence>
<organism evidence="2 3">
    <name type="scientific">Prosthecobacter vanneervenii</name>
    <dbReference type="NCBI Taxonomy" id="48466"/>
    <lineage>
        <taxon>Bacteria</taxon>
        <taxon>Pseudomonadati</taxon>
        <taxon>Verrucomicrobiota</taxon>
        <taxon>Verrucomicrobiia</taxon>
        <taxon>Verrucomicrobiales</taxon>
        <taxon>Verrucomicrobiaceae</taxon>
        <taxon>Prosthecobacter</taxon>
    </lineage>
</organism>
<accession>A0A7W7YBD5</accession>
<dbReference type="InterPro" id="IPR008930">
    <property type="entry name" value="Terpenoid_cyclase/PrenylTrfase"/>
</dbReference>
<proteinExistence type="predicted"/>
<protein>
    <recommendedName>
        <fullName evidence="4">SLA1 homology domain-containing protein</fullName>
    </recommendedName>
</protein>
<evidence type="ECO:0000313" key="3">
    <source>
        <dbReference type="Proteomes" id="UP000590740"/>
    </source>
</evidence>
<gene>
    <name evidence="2" type="ORF">HNQ65_002459</name>
</gene>
<feature type="signal peptide" evidence="1">
    <location>
        <begin position="1"/>
        <end position="21"/>
    </location>
</feature>
<dbReference type="Proteomes" id="UP000590740">
    <property type="component" value="Unassembled WGS sequence"/>
</dbReference>